<dbReference type="OrthoDB" id="9812472at2"/>
<dbReference type="InterPro" id="IPR044862">
    <property type="entry name" value="Pro_4_hyd_alph_FE2OG_OXY"/>
</dbReference>
<dbReference type="Proteomes" id="UP000199150">
    <property type="component" value="Unassembled WGS sequence"/>
</dbReference>
<dbReference type="GO" id="GO:0031418">
    <property type="term" value="F:L-ascorbic acid binding"/>
    <property type="evidence" value="ECO:0007669"/>
    <property type="project" value="UniProtKB-KW"/>
</dbReference>
<dbReference type="AlphaFoldDB" id="A0A1G4T5X3"/>
<dbReference type="NCBIfam" id="NF003974">
    <property type="entry name" value="PRK05467.1-3"/>
    <property type="match status" value="1"/>
</dbReference>
<dbReference type="PROSITE" id="PS51471">
    <property type="entry name" value="FE2OG_OXY"/>
    <property type="match status" value="1"/>
</dbReference>
<dbReference type="HAMAP" id="MF_00657">
    <property type="entry name" value="Hydroxyl_YbiX"/>
    <property type="match status" value="1"/>
</dbReference>
<evidence type="ECO:0000256" key="7">
    <source>
        <dbReference type="HAMAP-Rule" id="MF_00657"/>
    </source>
</evidence>
<evidence type="ECO:0000313" key="9">
    <source>
        <dbReference type="EMBL" id="SCW76691.1"/>
    </source>
</evidence>
<comment type="cofactor">
    <cofactor evidence="7">
        <name>Fe(2+)</name>
        <dbReference type="ChEBI" id="CHEBI:29033"/>
    </cofactor>
    <text evidence="7">Binds 1 Fe(2+) ion per subunit.</text>
</comment>
<evidence type="ECO:0000256" key="2">
    <source>
        <dbReference type="ARBA" id="ARBA00022723"/>
    </source>
</evidence>
<dbReference type="SMART" id="SM00702">
    <property type="entry name" value="P4Hc"/>
    <property type="match status" value="1"/>
</dbReference>
<evidence type="ECO:0000256" key="3">
    <source>
        <dbReference type="ARBA" id="ARBA00022896"/>
    </source>
</evidence>
<dbReference type="GO" id="GO:0005506">
    <property type="term" value="F:iron ion binding"/>
    <property type="evidence" value="ECO:0007669"/>
    <property type="project" value="UniProtKB-UniRule"/>
</dbReference>
<dbReference type="EMBL" id="FMTS01000006">
    <property type="protein sequence ID" value="SCW76691.1"/>
    <property type="molecule type" value="Genomic_DNA"/>
</dbReference>
<dbReference type="GO" id="GO:0006879">
    <property type="term" value="P:intracellular iron ion homeostasis"/>
    <property type="evidence" value="ECO:0007669"/>
    <property type="project" value="TreeGrafter"/>
</dbReference>
<dbReference type="InterPro" id="IPR006620">
    <property type="entry name" value="Pro_4_hyd_alph"/>
</dbReference>
<protein>
    <submittedName>
        <fullName evidence="9">PKHD-type hydroxylase</fullName>
    </submittedName>
</protein>
<comment type="cofactor">
    <cofactor evidence="1 7">
        <name>L-ascorbate</name>
        <dbReference type="ChEBI" id="CHEBI:38290"/>
    </cofactor>
</comment>
<name>A0A1G4T5X3_9CAUL</name>
<keyword evidence="10" id="KW-1185">Reference proteome</keyword>
<organism evidence="9 10">
    <name type="scientific">Asticcacaulis taihuensis</name>
    <dbReference type="NCBI Taxonomy" id="260084"/>
    <lineage>
        <taxon>Bacteria</taxon>
        <taxon>Pseudomonadati</taxon>
        <taxon>Pseudomonadota</taxon>
        <taxon>Alphaproteobacteria</taxon>
        <taxon>Caulobacterales</taxon>
        <taxon>Caulobacteraceae</taxon>
        <taxon>Asticcacaulis</taxon>
    </lineage>
</organism>
<reference evidence="10" key="1">
    <citation type="submission" date="2016-10" db="EMBL/GenBank/DDBJ databases">
        <authorList>
            <person name="Varghese N."/>
            <person name="Submissions S."/>
        </authorList>
    </citation>
    <scope>NUCLEOTIDE SEQUENCE [LARGE SCALE GENOMIC DNA]</scope>
    <source>
        <strain evidence="10">CGMCC 1.3431</strain>
    </source>
</reference>
<evidence type="ECO:0000256" key="4">
    <source>
        <dbReference type="ARBA" id="ARBA00022964"/>
    </source>
</evidence>
<dbReference type="Gene3D" id="4.10.860.20">
    <property type="entry name" value="Rabenosyn, Rab binding domain"/>
    <property type="match status" value="1"/>
</dbReference>
<dbReference type="InterPro" id="IPR023550">
    <property type="entry name" value="PKHD_hydroxylase"/>
</dbReference>
<dbReference type="GO" id="GO:0016706">
    <property type="term" value="F:2-oxoglutarate-dependent dioxygenase activity"/>
    <property type="evidence" value="ECO:0007669"/>
    <property type="project" value="UniProtKB-UniRule"/>
</dbReference>
<evidence type="ECO:0000259" key="8">
    <source>
        <dbReference type="PROSITE" id="PS51471"/>
    </source>
</evidence>
<gene>
    <name evidence="9" type="ORF">SAMN02927928_3294</name>
</gene>
<dbReference type="RefSeq" id="WP_090650115.1">
    <property type="nucleotide sequence ID" value="NZ_CBCRYE010000010.1"/>
</dbReference>
<accession>A0A1G4T5X3</accession>
<keyword evidence="6 7" id="KW-0408">Iron</keyword>
<feature type="binding site" evidence="7">
    <location>
        <position position="98"/>
    </location>
    <ligand>
        <name>Fe cation</name>
        <dbReference type="ChEBI" id="CHEBI:24875"/>
    </ligand>
</feature>
<keyword evidence="4 7" id="KW-0223">Dioxygenase</keyword>
<dbReference type="Pfam" id="PF18331">
    <property type="entry name" value="PKHD_C"/>
    <property type="match status" value="1"/>
</dbReference>
<dbReference type="PANTHER" id="PTHR41536">
    <property type="entry name" value="PKHD-TYPE HYDROXYLASE YBIX"/>
    <property type="match status" value="1"/>
</dbReference>
<sequence>MMLHVPNVLTRDQVREMRARLDAADWLDGRTTVGAQGARVKNNRQLPEHGELSRELSQIVLDAVKASDLFFAAALPLRFVPPLFNRYEGGETYGLHVDGAMRPLPGGDGWLRTDLSCTLFLCDPEDYDGGELEVVDTYGTHEVRLPAGDLILYPSTSLHQVTPVTRGARVCSFFWLQSLVRDGTQRQMLFDLDMNIRKLRAQLGDAPEVLGLTAHYHNLMRQWAEA</sequence>
<evidence type="ECO:0000256" key="6">
    <source>
        <dbReference type="ARBA" id="ARBA00023004"/>
    </source>
</evidence>
<evidence type="ECO:0000256" key="5">
    <source>
        <dbReference type="ARBA" id="ARBA00023002"/>
    </source>
</evidence>
<keyword evidence="3 7" id="KW-0847">Vitamin C</keyword>
<evidence type="ECO:0000256" key="1">
    <source>
        <dbReference type="ARBA" id="ARBA00001961"/>
    </source>
</evidence>
<feature type="domain" description="Fe2OG dioxygenase" evidence="8">
    <location>
        <begin position="78"/>
        <end position="178"/>
    </location>
</feature>
<evidence type="ECO:0000313" key="10">
    <source>
        <dbReference type="Proteomes" id="UP000199150"/>
    </source>
</evidence>
<dbReference type="SUPFAM" id="SSF51197">
    <property type="entry name" value="Clavaminate synthase-like"/>
    <property type="match status" value="1"/>
</dbReference>
<keyword evidence="5 7" id="KW-0560">Oxidoreductase</keyword>
<dbReference type="STRING" id="260084.SAMN02927928_3294"/>
<feature type="binding site" evidence="7">
    <location>
        <position position="96"/>
    </location>
    <ligand>
        <name>Fe cation</name>
        <dbReference type="ChEBI" id="CHEBI:24875"/>
    </ligand>
</feature>
<dbReference type="GO" id="GO:0006974">
    <property type="term" value="P:DNA damage response"/>
    <property type="evidence" value="ECO:0007669"/>
    <property type="project" value="TreeGrafter"/>
</dbReference>
<feature type="binding site" evidence="7">
    <location>
        <position position="159"/>
    </location>
    <ligand>
        <name>Fe cation</name>
        <dbReference type="ChEBI" id="CHEBI:24875"/>
    </ligand>
</feature>
<proteinExistence type="inferred from homology"/>
<dbReference type="Gene3D" id="2.60.120.620">
    <property type="entry name" value="q2cbj1_9rhob like domain"/>
    <property type="match status" value="1"/>
</dbReference>
<dbReference type="InterPro" id="IPR041097">
    <property type="entry name" value="PKHD_C"/>
</dbReference>
<feature type="binding site" evidence="7">
    <location>
        <position position="169"/>
    </location>
    <ligand>
        <name>2-oxoglutarate</name>
        <dbReference type="ChEBI" id="CHEBI:16810"/>
    </ligand>
</feature>
<keyword evidence="2 7" id="KW-0479">Metal-binding</keyword>
<dbReference type="NCBIfam" id="NF003975">
    <property type="entry name" value="PRK05467.1-4"/>
    <property type="match status" value="1"/>
</dbReference>
<dbReference type="PANTHER" id="PTHR41536:SF1">
    <property type="entry name" value="PKHD-TYPE HYDROXYLASE YBIX"/>
    <property type="match status" value="1"/>
</dbReference>
<dbReference type="Pfam" id="PF13640">
    <property type="entry name" value="2OG-FeII_Oxy_3"/>
    <property type="match status" value="1"/>
</dbReference>
<dbReference type="InterPro" id="IPR005123">
    <property type="entry name" value="Oxoglu/Fe-dep_dioxygenase_dom"/>
</dbReference>